<dbReference type="AlphaFoldDB" id="A0A251TGX3"/>
<evidence type="ECO:0000313" key="1">
    <source>
        <dbReference type="EMBL" id="OTG10378.1"/>
    </source>
</evidence>
<sequence length="336" mass="38053">MEGRSTLRPADLLVFDWAGGKHACVDFTGVSPLAGLRENGFVAGQAIRKAESKKVDKHAKACTDNQHAFVPFAFDNFGSLAPEAIRLLTRVQKEEIATDIYMQGLIVVDRPTLLRFCKMVAGAGTWEHDKAKESMLMAHCRGTMISTSITARGHNREWCTSIDVFFFYCLLYRRSCALAHGLAQYFTSAHHWQERRILHGGTYVTVIAHSLGHLTEVDPQLLPPIAPTRMSFQTLRGMKLNKRFDVLGERFKTRGVLIWVPRDLPEQFDLVYHPPDVAAIVQDPLMDLDGPAMPSHHHLPGRPSFHDTLFQVMPRELQQIRIYEPTLTGLWIWWVG</sequence>
<evidence type="ECO:0000313" key="2">
    <source>
        <dbReference type="Proteomes" id="UP000215914"/>
    </source>
</evidence>
<dbReference type="PANTHER" id="PTHR48462:SF1">
    <property type="entry name" value="PROTEIN, PUTATIVE-RELATED"/>
    <property type="match status" value="1"/>
</dbReference>
<name>A0A251TGX3_HELAN</name>
<dbReference type="InParanoid" id="A0A251TGX3"/>
<dbReference type="Proteomes" id="UP000215914">
    <property type="component" value="Chromosome 10"/>
</dbReference>
<reference evidence="2" key="1">
    <citation type="journal article" date="2017" name="Nature">
        <title>The sunflower genome provides insights into oil metabolism, flowering and Asterid evolution.</title>
        <authorList>
            <person name="Badouin H."/>
            <person name="Gouzy J."/>
            <person name="Grassa C.J."/>
            <person name="Murat F."/>
            <person name="Staton S.E."/>
            <person name="Cottret L."/>
            <person name="Lelandais-Briere C."/>
            <person name="Owens G.L."/>
            <person name="Carrere S."/>
            <person name="Mayjonade B."/>
            <person name="Legrand L."/>
            <person name="Gill N."/>
            <person name="Kane N.C."/>
            <person name="Bowers J.E."/>
            <person name="Hubner S."/>
            <person name="Bellec A."/>
            <person name="Berard A."/>
            <person name="Berges H."/>
            <person name="Blanchet N."/>
            <person name="Boniface M.C."/>
            <person name="Brunel D."/>
            <person name="Catrice O."/>
            <person name="Chaidir N."/>
            <person name="Claudel C."/>
            <person name="Donnadieu C."/>
            <person name="Faraut T."/>
            <person name="Fievet G."/>
            <person name="Helmstetter N."/>
            <person name="King M."/>
            <person name="Knapp S.J."/>
            <person name="Lai Z."/>
            <person name="Le Paslier M.C."/>
            <person name="Lippi Y."/>
            <person name="Lorenzon L."/>
            <person name="Mandel J.R."/>
            <person name="Marage G."/>
            <person name="Marchand G."/>
            <person name="Marquand E."/>
            <person name="Bret-Mestries E."/>
            <person name="Morien E."/>
            <person name="Nambeesan S."/>
            <person name="Nguyen T."/>
            <person name="Pegot-Espagnet P."/>
            <person name="Pouilly N."/>
            <person name="Raftis F."/>
            <person name="Sallet E."/>
            <person name="Schiex T."/>
            <person name="Thomas J."/>
            <person name="Vandecasteele C."/>
            <person name="Vares D."/>
            <person name="Vear F."/>
            <person name="Vautrin S."/>
            <person name="Crespi M."/>
            <person name="Mangin B."/>
            <person name="Burke J.M."/>
            <person name="Salse J."/>
            <person name="Munos S."/>
            <person name="Vincourt P."/>
            <person name="Rieseberg L.H."/>
            <person name="Langlade N.B."/>
        </authorList>
    </citation>
    <scope>NUCLEOTIDE SEQUENCE [LARGE SCALE GENOMIC DNA]</scope>
    <source>
        <strain evidence="2">cv. SF193</strain>
    </source>
</reference>
<protein>
    <submittedName>
        <fullName evidence="1">Uncharacterized protein</fullName>
    </submittedName>
</protein>
<dbReference type="PANTHER" id="PTHR48462">
    <property type="entry name" value="PROTEIN, PUTATIVE-RELATED"/>
    <property type="match status" value="1"/>
</dbReference>
<gene>
    <name evidence="1" type="ORF">HannXRQ_Chr10g0286911</name>
</gene>
<keyword evidence="2" id="KW-1185">Reference proteome</keyword>
<proteinExistence type="predicted"/>
<dbReference type="EMBL" id="CM007899">
    <property type="protein sequence ID" value="OTG10378.1"/>
    <property type="molecule type" value="Genomic_DNA"/>
</dbReference>
<organism evidence="1 2">
    <name type="scientific">Helianthus annuus</name>
    <name type="common">Common sunflower</name>
    <dbReference type="NCBI Taxonomy" id="4232"/>
    <lineage>
        <taxon>Eukaryota</taxon>
        <taxon>Viridiplantae</taxon>
        <taxon>Streptophyta</taxon>
        <taxon>Embryophyta</taxon>
        <taxon>Tracheophyta</taxon>
        <taxon>Spermatophyta</taxon>
        <taxon>Magnoliopsida</taxon>
        <taxon>eudicotyledons</taxon>
        <taxon>Gunneridae</taxon>
        <taxon>Pentapetalae</taxon>
        <taxon>asterids</taxon>
        <taxon>campanulids</taxon>
        <taxon>Asterales</taxon>
        <taxon>Asteraceae</taxon>
        <taxon>Asteroideae</taxon>
        <taxon>Heliantheae alliance</taxon>
        <taxon>Heliantheae</taxon>
        <taxon>Helianthus</taxon>
    </lineage>
</organism>
<accession>A0A251TGX3</accession>